<feature type="transmembrane region" description="Helical" evidence="5">
    <location>
        <begin position="610"/>
        <end position="631"/>
    </location>
</feature>
<accession>A0A132EA24</accession>
<keyword evidence="4" id="KW-0443">Lipid metabolism</keyword>
<dbReference type="InterPro" id="IPR001736">
    <property type="entry name" value="PLipase_D/transphosphatidylase"/>
</dbReference>
<dbReference type="AlphaFoldDB" id="A0A132EA24"/>
<gene>
    <name evidence="7" type="ORF">WT56_01260</name>
</gene>
<evidence type="ECO:0000256" key="4">
    <source>
        <dbReference type="ARBA" id="ARBA00023098"/>
    </source>
</evidence>
<keyword evidence="2" id="KW-0677">Repeat</keyword>
<dbReference type="Gene3D" id="3.30.870.10">
    <property type="entry name" value="Endonuclease Chain A"/>
    <property type="match status" value="2"/>
</dbReference>
<dbReference type="Pfam" id="PF09335">
    <property type="entry name" value="VTT_dom"/>
    <property type="match status" value="1"/>
</dbReference>
<dbReference type="RefSeq" id="WP_060245515.1">
    <property type="nucleotide sequence ID" value="NZ_LPJR01000067.1"/>
</dbReference>
<evidence type="ECO:0000313" key="8">
    <source>
        <dbReference type="Proteomes" id="UP000062912"/>
    </source>
</evidence>
<protein>
    <recommendedName>
        <fullName evidence="6">PLD phosphodiesterase domain-containing protein</fullName>
    </recommendedName>
</protein>
<feature type="domain" description="PLD phosphodiesterase" evidence="6">
    <location>
        <begin position="164"/>
        <end position="191"/>
    </location>
</feature>
<organism evidence="7 8">
    <name type="scientific">Burkholderia pseudomultivorans</name>
    <dbReference type="NCBI Taxonomy" id="1207504"/>
    <lineage>
        <taxon>Bacteria</taxon>
        <taxon>Pseudomonadati</taxon>
        <taxon>Pseudomonadota</taxon>
        <taxon>Betaproteobacteria</taxon>
        <taxon>Burkholderiales</taxon>
        <taxon>Burkholderiaceae</taxon>
        <taxon>Burkholderia</taxon>
        <taxon>Burkholderia cepacia complex</taxon>
    </lineage>
</organism>
<keyword evidence="5" id="KW-0812">Transmembrane</keyword>
<evidence type="ECO:0000256" key="5">
    <source>
        <dbReference type="SAM" id="Phobius"/>
    </source>
</evidence>
<dbReference type="Pfam" id="PF13091">
    <property type="entry name" value="PLDc_2"/>
    <property type="match status" value="1"/>
</dbReference>
<dbReference type="InterPro" id="IPR015679">
    <property type="entry name" value="PLipase_D_fam"/>
</dbReference>
<keyword evidence="3" id="KW-0378">Hydrolase</keyword>
<evidence type="ECO:0000256" key="2">
    <source>
        <dbReference type="ARBA" id="ARBA00022737"/>
    </source>
</evidence>
<dbReference type="GO" id="GO:0009395">
    <property type="term" value="P:phospholipid catabolic process"/>
    <property type="evidence" value="ECO:0007669"/>
    <property type="project" value="TreeGrafter"/>
</dbReference>
<dbReference type="CDD" id="cd09140">
    <property type="entry name" value="PLDc_vPLD1_2_like_bac_1"/>
    <property type="match status" value="1"/>
</dbReference>
<evidence type="ECO:0000313" key="7">
    <source>
        <dbReference type="EMBL" id="KWF22800.1"/>
    </source>
</evidence>
<feature type="transmembrane region" description="Helical" evidence="5">
    <location>
        <begin position="531"/>
        <end position="550"/>
    </location>
</feature>
<feature type="domain" description="PLD phosphodiesterase" evidence="6">
    <location>
        <begin position="393"/>
        <end position="415"/>
    </location>
</feature>
<feature type="transmembrane region" description="Helical" evidence="5">
    <location>
        <begin position="687"/>
        <end position="709"/>
    </location>
</feature>
<dbReference type="PROSITE" id="PS50035">
    <property type="entry name" value="PLD"/>
    <property type="match status" value="2"/>
</dbReference>
<dbReference type="SMART" id="SM00155">
    <property type="entry name" value="PLDc"/>
    <property type="match status" value="2"/>
</dbReference>
<feature type="transmembrane region" description="Helical" evidence="5">
    <location>
        <begin position="580"/>
        <end position="603"/>
    </location>
</feature>
<comment type="catalytic activity">
    <reaction evidence="1">
        <text>a 1,2-diacyl-sn-glycero-3-phosphocholine + H2O = a 1,2-diacyl-sn-glycero-3-phosphate + choline + H(+)</text>
        <dbReference type="Rhea" id="RHEA:14445"/>
        <dbReference type="ChEBI" id="CHEBI:15354"/>
        <dbReference type="ChEBI" id="CHEBI:15377"/>
        <dbReference type="ChEBI" id="CHEBI:15378"/>
        <dbReference type="ChEBI" id="CHEBI:57643"/>
        <dbReference type="ChEBI" id="CHEBI:58608"/>
        <dbReference type="EC" id="3.1.4.4"/>
    </reaction>
</comment>
<dbReference type="GO" id="GO:0004630">
    <property type="term" value="F:phospholipase D activity"/>
    <property type="evidence" value="ECO:0007669"/>
    <property type="project" value="UniProtKB-EC"/>
</dbReference>
<dbReference type="PANTHER" id="PTHR18896">
    <property type="entry name" value="PHOSPHOLIPASE D"/>
    <property type="match status" value="1"/>
</dbReference>
<dbReference type="InterPro" id="IPR032816">
    <property type="entry name" value="VTT_dom"/>
</dbReference>
<evidence type="ECO:0000256" key="1">
    <source>
        <dbReference type="ARBA" id="ARBA00000798"/>
    </source>
</evidence>
<keyword evidence="5" id="KW-0472">Membrane</keyword>
<feature type="transmembrane region" description="Helical" evidence="5">
    <location>
        <begin position="721"/>
        <end position="742"/>
    </location>
</feature>
<dbReference type="Pfam" id="PF00614">
    <property type="entry name" value="PLDc"/>
    <property type="match status" value="1"/>
</dbReference>
<dbReference type="OrthoDB" id="8828485at2"/>
<keyword evidence="5" id="KW-1133">Transmembrane helix</keyword>
<name>A0A132EA24_9BURK</name>
<proteinExistence type="predicted"/>
<dbReference type="EMBL" id="LPJR01000067">
    <property type="protein sequence ID" value="KWF22800.1"/>
    <property type="molecule type" value="Genomic_DNA"/>
</dbReference>
<dbReference type="Proteomes" id="UP000062912">
    <property type="component" value="Unassembled WGS sequence"/>
</dbReference>
<dbReference type="CDD" id="cd09143">
    <property type="entry name" value="PLDc_vPLD1_2_like_bac_2"/>
    <property type="match status" value="1"/>
</dbReference>
<dbReference type="PANTHER" id="PTHR18896:SF76">
    <property type="entry name" value="PHOSPHOLIPASE"/>
    <property type="match status" value="1"/>
</dbReference>
<sequence length="746" mass="80994">MIVPARTTRIGRTAADPARAARADDARAGAPRANDIGRHGLLECGRNCDTIRHAGRFATLVDGDAYFSTLRAALLRARHTVFIVGWDVDSRMRLVPGGARDGWPEPLAAFLHALAAARRHLRIYVLAWDFAMIYALERDWPPVYRAGWRAHRGIAFRLDDAHPRGASHHQKLVVIDDRLAFVGGLDLTRARWDTSAHAADEPRRRDQNGAPYGPFHDVQAMFDGEAAAAIGEQARARWLRACGRPIAIRAHRHRGRPDDDEDRWPPDARVDVRDVQLGIAYTAPRHRDREPVRQVRALVEDAIRAARRHLYVENQYFTAAVVRETLSARLADADGPDVTVVAPRVQSGWLQEATMGVLRARLHATLEAADRFGRYRLLYPYVDGLGDACVNVHSKLAIVDDECLLIGSANLNNRSMLLDTECCIALAAAGDARVRAAIAATRERLLAEHLGTTPDAVAAAFAHADRPNAALDRLRAHRGRTLRTLDPAVAPQLDALVPVSARLDPEQPIEPDRFVREFVPREQHRSLSARFFVLGAFVLLVAALALAWRFTPLGARVNVASLSHAAAGLAQSPAAPVLLLAGYVIAATLAVPVTLLITATGLVFGAWPGFAYAGAGTLAAAVATYGIGRWLGRDAVRRLAGARANRLSEHIGRRGIVAMAVLRLLPIAPFAVVNLVAGASHIGLRDFIVGTAIGMLPGIALTVTFAHQLTAAFSHPRPAAFGWLAAIGVALVGVSVLLVRVLRQWR</sequence>
<dbReference type="SUPFAM" id="SSF56024">
    <property type="entry name" value="Phospholipase D/nuclease"/>
    <property type="match status" value="2"/>
</dbReference>
<evidence type="ECO:0000256" key="3">
    <source>
        <dbReference type="ARBA" id="ARBA00022801"/>
    </source>
</evidence>
<evidence type="ECO:0000259" key="6">
    <source>
        <dbReference type="PROSITE" id="PS50035"/>
    </source>
</evidence>
<dbReference type="InterPro" id="IPR025202">
    <property type="entry name" value="PLD-like_dom"/>
</dbReference>
<comment type="caution">
    <text evidence="7">The sequence shown here is derived from an EMBL/GenBank/DDBJ whole genome shotgun (WGS) entry which is preliminary data.</text>
</comment>
<reference evidence="7 8" key="1">
    <citation type="submission" date="2015-11" db="EMBL/GenBank/DDBJ databases">
        <title>Expanding the genomic diversity of Burkholderia species for the development of highly accurate diagnostics.</title>
        <authorList>
            <person name="Sahl J."/>
            <person name="Keim P."/>
            <person name="Wagner D."/>
        </authorList>
    </citation>
    <scope>NUCLEOTIDE SEQUENCE [LARGE SCALE GENOMIC DNA]</scope>
    <source>
        <strain evidence="7 8">MSMB368WGS</strain>
    </source>
</reference>